<evidence type="ECO:0000313" key="1">
    <source>
        <dbReference type="EMBL" id="CAK1541862.1"/>
    </source>
</evidence>
<dbReference type="EMBL" id="CAVLEF010000002">
    <property type="protein sequence ID" value="CAK1541862.1"/>
    <property type="molecule type" value="Genomic_DNA"/>
</dbReference>
<organism evidence="1 2">
    <name type="scientific">Leptosia nina</name>
    <dbReference type="NCBI Taxonomy" id="320188"/>
    <lineage>
        <taxon>Eukaryota</taxon>
        <taxon>Metazoa</taxon>
        <taxon>Ecdysozoa</taxon>
        <taxon>Arthropoda</taxon>
        <taxon>Hexapoda</taxon>
        <taxon>Insecta</taxon>
        <taxon>Pterygota</taxon>
        <taxon>Neoptera</taxon>
        <taxon>Endopterygota</taxon>
        <taxon>Lepidoptera</taxon>
        <taxon>Glossata</taxon>
        <taxon>Ditrysia</taxon>
        <taxon>Papilionoidea</taxon>
        <taxon>Pieridae</taxon>
        <taxon>Pierinae</taxon>
        <taxon>Leptosia</taxon>
    </lineage>
</organism>
<keyword evidence="2" id="KW-1185">Reference proteome</keyword>
<evidence type="ECO:0008006" key="3">
    <source>
        <dbReference type="Google" id="ProtNLM"/>
    </source>
</evidence>
<comment type="caution">
    <text evidence="1">The sequence shown here is derived from an EMBL/GenBank/DDBJ whole genome shotgun (WGS) entry which is preliminary data.</text>
</comment>
<gene>
    <name evidence="1" type="ORF">LNINA_LOCUS1812</name>
</gene>
<dbReference type="Proteomes" id="UP001497472">
    <property type="component" value="Unassembled WGS sequence"/>
</dbReference>
<sequence length="78" mass="8975">MSRRRHKRIYAERAKIKGASTAHLPRPLSRRHKVTRVRRGARLLPGEIDSKDFYLATFNGPISSKNVKGMIRLYLCIG</sequence>
<protein>
    <recommendedName>
        <fullName evidence="3">Ribosomal protein S14</fullName>
    </recommendedName>
</protein>
<dbReference type="AlphaFoldDB" id="A0AAV1J0W4"/>
<name>A0AAV1J0W4_9NEOP</name>
<proteinExistence type="predicted"/>
<evidence type="ECO:0000313" key="2">
    <source>
        <dbReference type="Proteomes" id="UP001497472"/>
    </source>
</evidence>
<reference evidence="1 2" key="1">
    <citation type="submission" date="2023-11" db="EMBL/GenBank/DDBJ databases">
        <authorList>
            <person name="Okamura Y."/>
        </authorList>
    </citation>
    <scope>NUCLEOTIDE SEQUENCE [LARGE SCALE GENOMIC DNA]</scope>
</reference>
<accession>A0AAV1J0W4</accession>